<feature type="region of interest" description="Disordered" evidence="1">
    <location>
        <begin position="1"/>
        <end position="23"/>
    </location>
</feature>
<evidence type="ECO:0000256" key="1">
    <source>
        <dbReference type="SAM" id="MobiDB-lite"/>
    </source>
</evidence>
<dbReference type="OrthoDB" id="10571727at2759"/>
<proteinExistence type="predicted"/>
<keyword evidence="3" id="KW-1185">Reference proteome</keyword>
<evidence type="ECO:0000313" key="3">
    <source>
        <dbReference type="Proteomes" id="UP000219338"/>
    </source>
</evidence>
<dbReference type="AlphaFoldDB" id="A0A284SAC2"/>
<sequence>MTRHRSPPMPLPTRTRLLSAPPTPRQLSLFPMPPLAPLPPTPTSTRDSFTHTDATLLLNVITFYDPPHLAVLHAPSCHLIGISITISTRIYGVFQRTGRLEPLRPPVRHLNLVFKSLGKRTKTLRSAVFVCRNIEDLKIEGEADEEC</sequence>
<dbReference type="EMBL" id="FUEG01000051">
    <property type="protein sequence ID" value="SJL17978.1"/>
    <property type="molecule type" value="Genomic_DNA"/>
</dbReference>
<gene>
    <name evidence="2" type="ORF">ARMOST_21549</name>
</gene>
<dbReference type="STRING" id="47428.A0A284SAC2"/>
<evidence type="ECO:0000313" key="2">
    <source>
        <dbReference type="EMBL" id="SJL17978.1"/>
    </source>
</evidence>
<accession>A0A284SAC2</accession>
<name>A0A284SAC2_ARMOS</name>
<reference evidence="3" key="1">
    <citation type="journal article" date="2017" name="Nat. Ecol. Evol.">
        <title>Genome expansion and lineage-specific genetic innovations in the forest pathogenic fungi Armillaria.</title>
        <authorList>
            <person name="Sipos G."/>
            <person name="Prasanna A.N."/>
            <person name="Walter M.C."/>
            <person name="O'Connor E."/>
            <person name="Balint B."/>
            <person name="Krizsan K."/>
            <person name="Kiss B."/>
            <person name="Hess J."/>
            <person name="Varga T."/>
            <person name="Slot J."/>
            <person name="Riley R."/>
            <person name="Boka B."/>
            <person name="Rigling D."/>
            <person name="Barry K."/>
            <person name="Lee J."/>
            <person name="Mihaltcheva S."/>
            <person name="LaButti K."/>
            <person name="Lipzen A."/>
            <person name="Waldron R."/>
            <person name="Moloney N.M."/>
            <person name="Sperisen C."/>
            <person name="Kredics L."/>
            <person name="Vagvoelgyi C."/>
            <person name="Patrignani A."/>
            <person name="Fitzpatrick D."/>
            <person name="Nagy I."/>
            <person name="Doyle S."/>
            <person name="Anderson J.B."/>
            <person name="Grigoriev I.V."/>
            <person name="Gueldener U."/>
            <person name="Muensterkoetter M."/>
            <person name="Nagy L.G."/>
        </authorList>
    </citation>
    <scope>NUCLEOTIDE SEQUENCE [LARGE SCALE GENOMIC DNA]</scope>
    <source>
        <strain evidence="3">C18/9</strain>
    </source>
</reference>
<dbReference type="Proteomes" id="UP000219338">
    <property type="component" value="Unassembled WGS sequence"/>
</dbReference>
<protein>
    <submittedName>
        <fullName evidence="2">Uncharacterized protein</fullName>
    </submittedName>
</protein>
<dbReference type="OMA" id="MFTHAAD"/>
<organism evidence="2 3">
    <name type="scientific">Armillaria ostoyae</name>
    <name type="common">Armillaria root rot fungus</name>
    <dbReference type="NCBI Taxonomy" id="47428"/>
    <lineage>
        <taxon>Eukaryota</taxon>
        <taxon>Fungi</taxon>
        <taxon>Dikarya</taxon>
        <taxon>Basidiomycota</taxon>
        <taxon>Agaricomycotina</taxon>
        <taxon>Agaricomycetes</taxon>
        <taxon>Agaricomycetidae</taxon>
        <taxon>Agaricales</taxon>
        <taxon>Marasmiineae</taxon>
        <taxon>Physalacriaceae</taxon>
        <taxon>Armillaria</taxon>
    </lineage>
</organism>